<evidence type="ECO:0000259" key="2">
    <source>
        <dbReference type="Pfam" id="PF18809"/>
    </source>
</evidence>
<evidence type="ECO:0000259" key="3">
    <source>
        <dbReference type="Pfam" id="PF18823"/>
    </source>
</evidence>
<dbReference type="InterPro" id="IPR041092">
    <property type="entry name" value="PBECR1"/>
</dbReference>
<evidence type="ECO:0000313" key="5">
    <source>
        <dbReference type="Proteomes" id="UP000003610"/>
    </source>
</evidence>
<feature type="region of interest" description="Disordered" evidence="1">
    <location>
        <begin position="815"/>
        <end position="839"/>
    </location>
</feature>
<feature type="domain" description="Phage-Barnase-EndoU-ColicinE5/D-RelE-like nuclease" evidence="2">
    <location>
        <begin position="479"/>
        <end position="577"/>
    </location>
</feature>
<sequence length="839" mass="94706">MIEGNVVWRTPKDATTSSAEKQGLDYVHSNNAESETKGSGITPQSISSAGKDTQSSNNKQGSSVKNAESDAIPTDEEGNVLYERVPIERTIRDLFDGSLDDAEVKAFVAANVEAAQRAHDKISNKPPKISTNKQKYLEAKAKWQGQVKAAKEKLDYWNAVEAERQKLTHTTDEEVEANERELSGEAAREDYRNNADTNMEVHTAEDLARSFLHGAKITPESFREETGLGVAEQRKFVGMISNQGKSIARLGEDLVEIDNTEYGGMFFRGDTNDARSAIIDALMGSYSRKDLKSSSNTFEDEYAEEIERQRDEWYYNAYHMTYEEYLQYESTIIPEYLRKYANFDEDYFYSRCHEAFYDEMERRQTASNNENVEENGEQGNDTHREEQGITQSNPILQAEEVDNQRGDSQSQKQGGAVPISSESEIKNGTLPQSTPTEVDEPQPIGNSFFGKVYNQFKGKAKEAVNFLMRHRSGKLLGVFHRNDIGEISLVWGDEKGGLAHIISKHIVEQNDFNNIDDVINTMQQVINNGTITRENKDKVVIDYNDYRVAIRKQTRDNNGNVVEQGNWIVTAFDKSRSKKDKTPSEKTLSTPPSNQETDGVTLPSNGVPADKVTQSSQTKQEKENKFSPTPRKDGESITDYAERVAEEHQAKRTLKEEEAKVDTNPTEAQKEAGNYRKGHIKVDGMDVTIEQPKGSVRRGKDAYGKEWESKMHNTYGYIRGTESVDGDHIDIFLSDTPETGNVFVIDQVNKDGSFDEHKVMYGFSDMESAKKAYLSNYEDGWQGLGNITEVSKEEFKKWIDSSKRKTKPFAEYSSVKTEGDVKVEHPIESSKRTKPETKE</sequence>
<evidence type="ECO:0000313" key="4">
    <source>
        <dbReference type="EMBL" id="EFL45886.1"/>
    </source>
</evidence>
<dbReference type="Pfam" id="PF18809">
    <property type="entry name" value="PBECR1"/>
    <property type="match status" value="1"/>
</dbReference>
<dbReference type="STRING" id="866771.HMPREF9296_1376"/>
<comment type="caution">
    <text evidence="4">The sequence shown here is derived from an EMBL/GenBank/DDBJ whole genome shotgun (WGS) entry which is preliminary data.</text>
</comment>
<dbReference type="eggNOG" id="COG0456">
    <property type="taxonomic scope" value="Bacteria"/>
</dbReference>
<proteinExistence type="predicted"/>
<feature type="region of interest" description="Disordered" evidence="1">
    <location>
        <begin position="574"/>
        <end position="671"/>
    </location>
</feature>
<feature type="region of interest" description="Disordered" evidence="1">
    <location>
        <begin position="1"/>
        <end position="77"/>
    </location>
</feature>
<name>E1KRL6_9BACT</name>
<feature type="region of interest" description="Disordered" evidence="1">
    <location>
        <begin position="401"/>
        <end position="443"/>
    </location>
</feature>
<dbReference type="AlphaFoldDB" id="E1KRL6"/>
<feature type="domain" description="Inorganic pyrophosphatase" evidence="3">
    <location>
        <begin position="667"/>
        <end position="799"/>
    </location>
</feature>
<protein>
    <recommendedName>
        <fullName evidence="6">Inorganic pyrophosphatase domain-containing protein</fullName>
    </recommendedName>
</protein>
<feature type="compositionally biased region" description="Basic and acidic residues" evidence="1">
    <location>
        <begin position="817"/>
        <end position="839"/>
    </location>
</feature>
<evidence type="ECO:0008006" key="6">
    <source>
        <dbReference type="Google" id="ProtNLM"/>
    </source>
</evidence>
<feature type="region of interest" description="Disordered" evidence="1">
    <location>
        <begin position="364"/>
        <end position="387"/>
    </location>
</feature>
<dbReference type="Proteomes" id="UP000003610">
    <property type="component" value="Unassembled WGS sequence"/>
</dbReference>
<dbReference type="EMBL" id="AEDO01000038">
    <property type="protein sequence ID" value="EFL45886.1"/>
    <property type="molecule type" value="Genomic_DNA"/>
</dbReference>
<accession>E1KRL6</accession>
<gene>
    <name evidence="4" type="ORF">HMPREF9296_1376</name>
</gene>
<feature type="compositionally biased region" description="Polar residues" evidence="1">
    <location>
        <begin position="28"/>
        <end position="66"/>
    </location>
</feature>
<reference evidence="4 5" key="1">
    <citation type="submission" date="2010-08" db="EMBL/GenBank/DDBJ databases">
        <authorList>
            <person name="Durkin A.S."/>
            <person name="Madupu R."/>
            <person name="Torralba M."/>
            <person name="Gillis M."/>
            <person name="Methe B."/>
            <person name="Sutton G."/>
            <person name="Nelson K.E."/>
        </authorList>
    </citation>
    <scope>NUCLEOTIDE SEQUENCE [LARGE SCALE GENOMIC DNA]</scope>
    <source>
        <strain evidence="4 5">FB035-09AN</strain>
    </source>
</reference>
<dbReference type="Pfam" id="PF18823">
    <property type="entry name" value="InPase"/>
    <property type="match status" value="1"/>
</dbReference>
<dbReference type="RefSeq" id="WP_004356994.1">
    <property type="nucleotide sequence ID" value="NZ_AEDO01000038.1"/>
</dbReference>
<feature type="compositionally biased region" description="Polar residues" evidence="1">
    <location>
        <begin position="585"/>
        <end position="604"/>
    </location>
</feature>
<feature type="compositionally biased region" description="Basic and acidic residues" evidence="1">
    <location>
        <begin position="619"/>
        <end position="661"/>
    </location>
</feature>
<organism evidence="4 5">
    <name type="scientific">Prevotella disiens FB035-09AN</name>
    <dbReference type="NCBI Taxonomy" id="866771"/>
    <lineage>
        <taxon>Bacteria</taxon>
        <taxon>Pseudomonadati</taxon>
        <taxon>Bacteroidota</taxon>
        <taxon>Bacteroidia</taxon>
        <taxon>Bacteroidales</taxon>
        <taxon>Prevotellaceae</taxon>
        <taxon>Prevotella</taxon>
    </lineage>
</organism>
<dbReference type="InterPro" id="IPR041595">
    <property type="entry name" value="Inorganic_Pase"/>
</dbReference>
<evidence type="ECO:0000256" key="1">
    <source>
        <dbReference type="SAM" id="MobiDB-lite"/>
    </source>
</evidence>